<keyword evidence="5" id="KW-0460">Magnesium</keyword>
<evidence type="ECO:0000313" key="8">
    <source>
        <dbReference type="EMBL" id="GMM52911.1"/>
    </source>
</evidence>
<dbReference type="Gene3D" id="3.90.79.10">
    <property type="entry name" value="Nucleoside Triphosphate Pyrophosphohydrolase"/>
    <property type="match status" value="1"/>
</dbReference>
<gene>
    <name evidence="8" type="ORF">DASB73_038740</name>
</gene>
<comment type="cofactor">
    <cofactor evidence="1">
        <name>Mn(2+)</name>
        <dbReference type="ChEBI" id="CHEBI:29035"/>
    </cofactor>
</comment>
<keyword evidence="3" id="KW-0479">Metal-binding</keyword>
<dbReference type="AlphaFoldDB" id="A0AAV5RP62"/>
<evidence type="ECO:0000256" key="2">
    <source>
        <dbReference type="ARBA" id="ARBA00001946"/>
    </source>
</evidence>
<dbReference type="GO" id="GO:0015938">
    <property type="term" value="P:coenzyme A catabolic process"/>
    <property type="evidence" value="ECO:0007669"/>
    <property type="project" value="TreeGrafter"/>
</dbReference>
<dbReference type="CDD" id="cd03426">
    <property type="entry name" value="NUDIX_CoAse_Nudt7"/>
    <property type="match status" value="1"/>
</dbReference>
<dbReference type="SUPFAM" id="SSF55811">
    <property type="entry name" value="Nudix"/>
    <property type="match status" value="1"/>
</dbReference>
<evidence type="ECO:0000313" key="9">
    <source>
        <dbReference type="Proteomes" id="UP001362899"/>
    </source>
</evidence>
<evidence type="ECO:0000256" key="6">
    <source>
        <dbReference type="ARBA" id="ARBA00023211"/>
    </source>
</evidence>
<keyword evidence="6" id="KW-0464">Manganese</keyword>
<organism evidence="8 9">
    <name type="scientific">Starmerella bacillaris</name>
    <name type="common">Yeast</name>
    <name type="synonym">Candida zemplinina</name>
    <dbReference type="NCBI Taxonomy" id="1247836"/>
    <lineage>
        <taxon>Eukaryota</taxon>
        <taxon>Fungi</taxon>
        <taxon>Dikarya</taxon>
        <taxon>Ascomycota</taxon>
        <taxon>Saccharomycotina</taxon>
        <taxon>Dipodascomycetes</taxon>
        <taxon>Dipodascales</taxon>
        <taxon>Trichomonascaceae</taxon>
        <taxon>Starmerella</taxon>
    </lineage>
</organism>
<comment type="cofactor">
    <cofactor evidence="2">
        <name>Mg(2+)</name>
        <dbReference type="ChEBI" id="CHEBI:18420"/>
    </cofactor>
</comment>
<evidence type="ECO:0000259" key="7">
    <source>
        <dbReference type="PROSITE" id="PS51462"/>
    </source>
</evidence>
<dbReference type="EMBL" id="BTGC01000008">
    <property type="protein sequence ID" value="GMM52911.1"/>
    <property type="molecule type" value="Genomic_DNA"/>
</dbReference>
<proteinExistence type="predicted"/>
<dbReference type="GO" id="GO:0010945">
    <property type="term" value="F:coenzyme A diphosphatase activity"/>
    <property type="evidence" value="ECO:0007669"/>
    <property type="project" value="InterPro"/>
</dbReference>
<name>A0AAV5RP62_STABA</name>
<evidence type="ECO:0000256" key="4">
    <source>
        <dbReference type="ARBA" id="ARBA00022801"/>
    </source>
</evidence>
<evidence type="ECO:0000256" key="1">
    <source>
        <dbReference type="ARBA" id="ARBA00001936"/>
    </source>
</evidence>
<evidence type="ECO:0000256" key="5">
    <source>
        <dbReference type="ARBA" id="ARBA00022842"/>
    </source>
</evidence>
<reference evidence="8 9" key="1">
    <citation type="journal article" date="2023" name="Elife">
        <title>Identification of key yeast species and microbe-microbe interactions impacting larval growth of Drosophila in the wild.</title>
        <authorList>
            <person name="Mure A."/>
            <person name="Sugiura Y."/>
            <person name="Maeda R."/>
            <person name="Honda K."/>
            <person name="Sakurai N."/>
            <person name="Takahashi Y."/>
            <person name="Watada M."/>
            <person name="Katoh T."/>
            <person name="Gotoh A."/>
            <person name="Gotoh Y."/>
            <person name="Taniguchi I."/>
            <person name="Nakamura K."/>
            <person name="Hayashi T."/>
            <person name="Katayama T."/>
            <person name="Uemura T."/>
            <person name="Hattori Y."/>
        </authorList>
    </citation>
    <scope>NUCLEOTIDE SEQUENCE [LARGE SCALE GENOMIC DNA]</scope>
    <source>
        <strain evidence="8 9">SB-73</strain>
    </source>
</reference>
<protein>
    <submittedName>
        <fullName evidence="8">8-oxo-dGTP diphosphatase</fullName>
    </submittedName>
</protein>
<keyword evidence="4" id="KW-0378">Hydrolase</keyword>
<feature type="domain" description="Nudix hydrolase" evidence="7">
    <location>
        <begin position="26"/>
        <end position="179"/>
    </location>
</feature>
<dbReference type="GO" id="GO:0046872">
    <property type="term" value="F:metal ion binding"/>
    <property type="evidence" value="ECO:0007669"/>
    <property type="project" value="UniProtKB-KW"/>
</dbReference>
<dbReference type="Pfam" id="PF00293">
    <property type="entry name" value="NUDIX"/>
    <property type="match status" value="1"/>
</dbReference>
<sequence length="270" mass="30161">MSQHLGLLRKVKFPQATKYWDVANLSRRAAVAVILYPRVPTDPEPSETPKISDISEINESNLNVLLTVRSYSLSYAGDVALPGGKADSESETSTQCALRETEEEVAIPPLDLRFVTDIPEYASSKLHVVAPLIFYADKCPIRSAMQGSPVEVADIFGIPLSSVLEYKTFDDKVSDLFIGAKSLLTNEQKTYRIWGLTANILIDCARTIYNRNIEYNFYRGRAKFIDSGSSPFMGNTRTLEYAKRNNILKKPLPKKKTDVESSQLDVELSV</sequence>
<accession>A0AAV5RP62</accession>
<keyword evidence="9" id="KW-1185">Reference proteome</keyword>
<dbReference type="InterPro" id="IPR015797">
    <property type="entry name" value="NUDIX_hydrolase-like_dom_sf"/>
</dbReference>
<dbReference type="Proteomes" id="UP001362899">
    <property type="component" value="Unassembled WGS sequence"/>
</dbReference>
<evidence type="ECO:0000256" key="3">
    <source>
        <dbReference type="ARBA" id="ARBA00022723"/>
    </source>
</evidence>
<dbReference type="PANTHER" id="PTHR12992">
    <property type="entry name" value="NUDIX HYDROLASE"/>
    <property type="match status" value="1"/>
</dbReference>
<dbReference type="PANTHER" id="PTHR12992:SF24">
    <property type="entry name" value="PEROXISOMAL COENZYME A DIPHOSPHATASE NUDT7"/>
    <property type="match status" value="1"/>
</dbReference>
<comment type="caution">
    <text evidence="8">The sequence shown here is derived from an EMBL/GenBank/DDBJ whole genome shotgun (WGS) entry which is preliminary data.</text>
</comment>
<dbReference type="InterPro" id="IPR000086">
    <property type="entry name" value="NUDIX_hydrolase_dom"/>
</dbReference>
<dbReference type="PROSITE" id="PS51462">
    <property type="entry name" value="NUDIX"/>
    <property type="match status" value="1"/>
</dbReference>
<dbReference type="InterPro" id="IPR045121">
    <property type="entry name" value="CoAse"/>
</dbReference>